<gene>
    <name evidence="2" type="ORF">BO78DRAFT_412826</name>
</gene>
<evidence type="ECO:0000313" key="3">
    <source>
        <dbReference type="Proteomes" id="UP000248423"/>
    </source>
</evidence>
<dbReference type="Proteomes" id="UP000248423">
    <property type="component" value="Unassembled WGS sequence"/>
</dbReference>
<feature type="transmembrane region" description="Helical" evidence="1">
    <location>
        <begin position="20"/>
        <end position="38"/>
    </location>
</feature>
<evidence type="ECO:0000313" key="2">
    <source>
        <dbReference type="EMBL" id="PYI12625.1"/>
    </source>
</evidence>
<keyword evidence="1" id="KW-0812">Transmembrane</keyword>
<keyword evidence="1" id="KW-0472">Membrane</keyword>
<accession>A0A319EVY8</accession>
<reference evidence="2 3" key="1">
    <citation type="submission" date="2018-02" db="EMBL/GenBank/DDBJ databases">
        <title>The genomes of Aspergillus section Nigri reveals drivers in fungal speciation.</title>
        <authorList>
            <consortium name="DOE Joint Genome Institute"/>
            <person name="Vesth T.C."/>
            <person name="Nybo J."/>
            <person name="Theobald S."/>
            <person name="Brandl J."/>
            <person name="Frisvad J.C."/>
            <person name="Nielsen K.F."/>
            <person name="Lyhne E.K."/>
            <person name="Kogle M.E."/>
            <person name="Kuo A."/>
            <person name="Riley R."/>
            <person name="Clum A."/>
            <person name="Nolan M."/>
            <person name="Lipzen A."/>
            <person name="Salamov A."/>
            <person name="Henrissat B."/>
            <person name="Wiebenga A."/>
            <person name="De vries R.P."/>
            <person name="Grigoriev I.V."/>
            <person name="Mortensen U.H."/>
            <person name="Andersen M.R."/>
            <person name="Baker S.E."/>
        </authorList>
    </citation>
    <scope>NUCLEOTIDE SEQUENCE [LARGE SCALE GENOMIC DNA]</scope>
    <source>
        <strain evidence="2 3">CBS 121057</strain>
    </source>
</reference>
<name>A0A319EVY8_ASPSB</name>
<keyword evidence="3" id="KW-1185">Reference proteome</keyword>
<evidence type="ECO:0000256" key="1">
    <source>
        <dbReference type="SAM" id="Phobius"/>
    </source>
</evidence>
<sequence>MAGRTVPLSVHSQRETWTNFFWLGLQVFLAYMYLTQVLRMKIQCSQTQQEGIFPIGSAYNPSSDPCSKFKWPRPSTQYNLIGQELSSPWFCRGKDTQKRKRLISVLSDRQTVLIGYTISTTGADTQRGNRQPILQAAKMAQPQTDDKVEDV</sequence>
<keyword evidence="1" id="KW-1133">Transmembrane helix</keyword>
<protein>
    <submittedName>
        <fullName evidence="2">Uncharacterized protein</fullName>
    </submittedName>
</protein>
<dbReference type="VEuPathDB" id="FungiDB:BO78DRAFT_412826"/>
<dbReference type="EMBL" id="KZ826315">
    <property type="protein sequence ID" value="PYI12625.1"/>
    <property type="molecule type" value="Genomic_DNA"/>
</dbReference>
<proteinExistence type="predicted"/>
<dbReference type="AlphaFoldDB" id="A0A319EVY8"/>
<organism evidence="2 3">
    <name type="scientific">Aspergillus sclerotiicarbonarius (strain CBS 121057 / IBT 28362)</name>
    <dbReference type="NCBI Taxonomy" id="1448318"/>
    <lineage>
        <taxon>Eukaryota</taxon>
        <taxon>Fungi</taxon>
        <taxon>Dikarya</taxon>
        <taxon>Ascomycota</taxon>
        <taxon>Pezizomycotina</taxon>
        <taxon>Eurotiomycetes</taxon>
        <taxon>Eurotiomycetidae</taxon>
        <taxon>Eurotiales</taxon>
        <taxon>Aspergillaceae</taxon>
        <taxon>Aspergillus</taxon>
        <taxon>Aspergillus subgen. Circumdati</taxon>
    </lineage>
</organism>